<reference evidence="2 3" key="1">
    <citation type="submission" date="2024-05" db="EMBL/GenBank/DDBJ databases">
        <title>Genome sequencing and assembly of Indian major carp, Cirrhinus mrigala (Hamilton, 1822).</title>
        <authorList>
            <person name="Mohindra V."/>
            <person name="Chowdhury L.M."/>
            <person name="Lal K."/>
            <person name="Jena J.K."/>
        </authorList>
    </citation>
    <scope>NUCLEOTIDE SEQUENCE [LARGE SCALE GENOMIC DNA]</scope>
    <source>
        <strain evidence="2">CM1030</strain>
        <tissue evidence="2">Blood</tissue>
    </source>
</reference>
<sequence>MCDKGNGTVSGSCHVHHGGPRAPSLAVSGRLRETDKTRFLNGPVSQTGLFGDRVENFSQQFSAAQKQAEAIRHILPRCAAAASTRPPPAAPQPACRRGRPPACAPAPTQPSLQPSQQRRGAHSPSPLASERQWAVGECYQTYYSHTICPNAGKCLTHSRYRHSDPASVPAFPIAVG</sequence>
<dbReference type="EMBL" id="JAMKFB020000015">
    <property type="protein sequence ID" value="KAL0174179.1"/>
    <property type="molecule type" value="Genomic_DNA"/>
</dbReference>
<name>A0ABD0PJE0_CIRMR</name>
<evidence type="ECO:0000313" key="3">
    <source>
        <dbReference type="Proteomes" id="UP001529510"/>
    </source>
</evidence>
<evidence type="ECO:0000256" key="1">
    <source>
        <dbReference type="SAM" id="MobiDB-lite"/>
    </source>
</evidence>
<protein>
    <submittedName>
        <fullName evidence="2">Uncharacterized protein</fullName>
    </submittedName>
</protein>
<feature type="non-terminal residue" evidence="2">
    <location>
        <position position="176"/>
    </location>
</feature>
<dbReference type="Proteomes" id="UP001529510">
    <property type="component" value="Unassembled WGS sequence"/>
</dbReference>
<feature type="region of interest" description="Disordered" evidence="1">
    <location>
        <begin position="79"/>
        <end position="128"/>
    </location>
</feature>
<evidence type="ECO:0000313" key="2">
    <source>
        <dbReference type="EMBL" id="KAL0174179.1"/>
    </source>
</evidence>
<keyword evidence="3" id="KW-1185">Reference proteome</keyword>
<proteinExistence type="predicted"/>
<feature type="region of interest" description="Disordered" evidence="1">
    <location>
        <begin position="1"/>
        <end position="28"/>
    </location>
</feature>
<organism evidence="2 3">
    <name type="scientific">Cirrhinus mrigala</name>
    <name type="common">Mrigala</name>
    <dbReference type="NCBI Taxonomy" id="683832"/>
    <lineage>
        <taxon>Eukaryota</taxon>
        <taxon>Metazoa</taxon>
        <taxon>Chordata</taxon>
        <taxon>Craniata</taxon>
        <taxon>Vertebrata</taxon>
        <taxon>Euteleostomi</taxon>
        <taxon>Actinopterygii</taxon>
        <taxon>Neopterygii</taxon>
        <taxon>Teleostei</taxon>
        <taxon>Ostariophysi</taxon>
        <taxon>Cypriniformes</taxon>
        <taxon>Cyprinidae</taxon>
        <taxon>Labeoninae</taxon>
        <taxon>Labeonini</taxon>
        <taxon>Cirrhinus</taxon>
    </lineage>
</organism>
<feature type="compositionally biased region" description="Polar residues" evidence="1">
    <location>
        <begin position="109"/>
        <end position="118"/>
    </location>
</feature>
<comment type="caution">
    <text evidence="2">The sequence shown here is derived from an EMBL/GenBank/DDBJ whole genome shotgun (WGS) entry which is preliminary data.</text>
</comment>
<dbReference type="AlphaFoldDB" id="A0ABD0PJE0"/>
<accession>A0ABD0PJE0</accession>
<gene>
    <name evidence="2" type="ORF">M9458_030147</name>
</gene>